<evidence type="ECO:0000256" key="3">
    <source>
        <dbReference type="ARBA" id="ARBA00022475"/>
    </source>
</evidence>
<feature type="transmembrane region" description="Helical" evidence="7">
    <location>
        <begin position="285"/>
        <end position="304"/>
    </location>
</feature>
<dbReference type="Proteomes" id="UP000582837">
    <property type="component" value="Unassembled WGS sequence"/>
</dbReference>
<feature type="transmembrane region" description="Helical" evidence="7">
    <location>
        <begin position="137"/>
        <end position="154"/>
    </location>
</feature>
<dbReference type="EMBL" id="JACHIA010000005">
    <property type="protein sequence ID" value="MBB6070469.1"/>
    <property type="molecule type" value="Genomic_DNA"/>
</dbReference>
<dbReference type="InterPro" id="IPR048279">
    <property type="entry name" value="MdtK-like"/>
</dbReference>
<name>A0A841GXJ6_9BACT</name>
<keyword evidence="6 7" id="KW-0472">Membrane</keyword>
<feature type="transmembrane region" description="Helical" evidence="7">
    <location>
        <begin position="195"/>
        <end position="220"/>
    </location>
</feature>
<keyword evidence="9" id="KW-1185">Reference proteome</keyword>
<evidence type="ECO:0000313" key="9">
    <source>
        <dbReference type="Proteomes" id="UP000582837"/>
    </source>
</evidence>
<evidence type="ECO:0000313" key="8">
    <source>
        <dbReference type="EMBL" id="MBB6070469.1"/>
    </source>
</evidence>
<dbReference type="InterPro" id="IPR002528">
    <property type="entry name" value="MATE_fam"/>
</dbReference>
<feature type="transmembrane region" description="Helical" evidence="7">
    <location>
        <begin position="325"/>
        <end position="350"/>
    </location>
</feature>
<keyword evidence="2" id="KW-0813">Transport</keyword>
<evidence type="ECO:0000256" key="2">
    <source>
        <dbReference type="ARBA" id="ARBA00022448"/>
    </source>
</evidence>
<feature type="transmembrane region" description="Helical" evidence="7">
    <location>
        <begin position="166"/>
        <end position="189"/>
    </location>
</feature>
<comment type="subcellular location">
    <subcellularLocation>
        <location evidence="1">Cell membrane</location>
        <topology evidence="1">Multi-pass membrane protein</topology>
    </subcellularLocation>
</comment>
<feature type="transmembrane region" description="Helical" evidence="7">
    <location>
        <begin position="94"/>
        <end position="117"/>
    </location>
</feature>
<evidence type="ECO:0000256" key="5">
    <source>
        <dbReference type="ARBA" id="ARBA00022989"/>
    </source>
</evidence>
<dbReference type="GO" id="GO:0042910">
    <property type="term" value="F:xenobiotic transmembrane transporter activity"/>
    <property type="evidence" value="ECO:0007669"/>
    <property type="project" value="InterPro"/>
</dbReference>
<dbReference type="CDD" id="cd13142">
    <property type="entry name" value="MATE_like_12"/>
    <property type="match status" value="1"/>
</dbReference>
<proteinExistence type="predicted"/>
<dbReference type="InterPro" id="IPR052031">
    <property type="entry name" value="Membrane_Transporter-Flippase"/>
</dbReference>
<dbReference type="RefSeq" id="WP_170034272.1">
    <property type="nucleotide sequence ID" value="NZ_JABDTL010000001.1"/>
</dbReference>
<keyword evidence="5 7" id="KW-1133">Transmembrane helix</keyword>
<dbReference type="AlphaFoldDB" id="A0A841GXJ6"/>
<organism evidence="8 9">
    <name type="scientific">Longimicrobium terrae</name>
    <dbReference type="NCBI Taxonomy" id="1639882"/>
    <lineage>
        <taxon>Bacteria</taxon>
        <taxon>Pseudomonadati</taxon>
        <taxon>Gemmatimonadota</taxon>
        <taxon>Longimicrobiia</taxon>
        <taxon>Longimicrobiales</taxon>
        <taxon>Longimicrobiaceae</taxon>
        <taxon>Longimicrobium</taxon>
    </lineage>
</organism>
<feature type="transmembrane region" description="Helical" evidence="7">
    <location>
        <begin position="356"/>
        <end position="374"/>
    </location>
</feature>
<dbReference type="PANTHER" id="PTHR43549:SF2">
    <property type="entry name" value="MULTIDRUG RESISTANCE PROTEIN NORM-RELATED"/>
    <property type="match status" value="1"/>
</dbReference>
<sequence>MAQVQSRNLLEGPILGSLLTLAIPIAAANILQAAYQLNDAFWVGRLGGAAVAAVSVTTPVVFLTIAVGAGLAIAGSTLIAQYYGARNQEMVNHIAAQTLLMVVIVSAVLGTAGYIAAPSLLKLMGVAPEVYVGALGFMRMSFIGLVFNFFFFMFQSIMRGVGEARFPVLIVLGTVILNFALNPLFIFGWGPVPAMGVMGAAVATVGTQSLAAVIALIVLLRGRHGVHLAWRDFRPDLAYIKRAFFLGLPASVEQSARALGLTVLTFLITSFGTLTVAAYGVGSTILQVVMIPAMGLSMAVSTLVGQNIGAGNIERAAQIGRLGAWLGFGILTAFGVIVFALAPQLVGFFVPGDQDVIAAGTVFLRTIALSWGFLGAQLCMTGVLRASGNMVMTMMLTLMSQWVLQFPLSYVLSKHTAMGSRGIWWAFPITYTITVLVTLAVYARGDWKRKRLAEPEEELTERVTADIMAGESVRQG</sequence>
<accession>A0A841GXJ6</accession>
<gene>
    <name evidence="8" type="ORF">HNQ61_002090</name>
</gene>
<keyword evidence="3" id="KW-1003">Cell membrane</keyword>
<evidence type="ECO:0000256" key="1">
    <source>
        <dbReference type="ARBA" id="ARBA00004651"/>
    </source>
</evidence>
<feature type="transmembrane region" description="Helical" evidence="7">
    <location>
        <begin position="47"/>
        <end position="73"/>
    </location>
</feature>
<reference evidence="8 9" key="1">
    <citation type="submission" date="2020-08" db="EMBL/GenBank/DDBJ databases">
        <title>Genomic Encyclopedia of Type Strains, Phase IV (KMG-IV): sequencing the most valuable type-strain genomes for metagenomic binning, comparative biology and taxonomic classification.</title>
        <authorList>
            <person name="Goeker M."/>
        </authorList>
    </citation>
    <scope>NUCLEOTIDE SEQUENCE [LARGE SCALE GENOMIC DNA]</scope>
    <source>
        <strain evidence="8 9">DSM 29007</strain>
    </source>
</reference>
<dbReference type="PANTHER" id="PTHR43549">
    <property type="entry name" value="MULTIDRUG RESISTANCE PROTEIN YPNP-RELATED"/>
    <property type="match status" value="1"/>
</dbReference>
<evidence type="ECO:0000256" key="4">
    <source>
        <dbReference type="ARBA" id="ARBA00022692"/>
    </source>
</evidence>
<dbReference type="Pfam" id="PF01554">
    <property type="entry name" value="MatE"/>
    <property type="match status" value="2"/>
</dbReference>
<dbReference type="NCBIfam" id="TIGR00797">
    <property type="entry name" value="matE"/>
    <property type="match status" value="1"/>
</dbReference>
<comment type="caution">
    <text evidence="8">The sequence shown here is derived from an EMBL/GenBank/DDBJ whole genome shotgun (WGS) entry which is preliminary data.</text>
</comment>
<dbReference type="PIRSF" id="PIRSF006603">
    <property type="entry name" value="DinF"/>
    <property type="match status" value="1"/>
</dbReference>
<evidence type="ECO:0000256" key="6">
    <source>
        <dbReference type="ARBA" id="ARBA00023136"/>
    </source>
</evidence>
<evidence type="ECO:0000256" key="7">
    <source>
        <dbReference type="SAM" id="Phobius"/>
    </source>
</evidence>
<feature type="transmembrane region" description="Helical" evidence="7">
    <location>
        <begin position="386"/>
        <end position="403"/>
    </location>
</feature>
<dbReference type="GO" id="GO:0005886">
    <property type="term" value="C:plasma membrane"/>
    <property type="evidence" value="ECO:0007669"/>
    <property type="project" value="UniProtKB-SubCell"/>
</dbReference>
<protein>
    <submittedName>
        <fullName evidence="8">Putative MATE family efflux protein</fullName>
    </submittedName>
</protein>
<keyword evidence="4 7" id="KW-0812">Transmembrane</keyword>
<feature type="transmembrane region" description="Helical" evidence="7">
    <location>
        <begin position="258"/>
        <end position="279"/>
    </location>
</feature>
<feature type="transmembrane region" description="Helical" evidence="7">
    <location>
        <begin position="12"/>
        <end position="35"/>
    </location>
</feature>
<dbReference type="GO" id="GO:0015297">
    <property type="term" value="F:antiporter activity"/>
    <property type="evidence" value="ECO:0007669"/>
    <property type="project" value="InterPro"/>
</dbReference>
<feature type="transmembrane region" description="Helical" evidence="7">
    <location>
        <begin position="423"/>
        <end position="443"/>
    </location>
</feature>